<organism evidence="1">
    <name type="scientific">marine sediment metagenome</name>
    <dbReference type="NCBI Taxonomy" id="412755"/>
    <lineage>
        <taxon>unclassified sequences</taxon>
        <taxon>metagenomes</taxon>
        <taxon>ecological metagenomes</taxon>
    </lineage>
</organism>
<sequence length="101" mass="11545">MQDPSQHNLIGGKHIISNQMWALSLVRKLGREHAFLVTEGMDEGDRFIRETHLIIKDDLKNTKADILVRELDVDELKKLGENCHSKTWSISREQAVALQAL</sequence>
<gene>
    <name evidence="1" type="ORF">S01H1_59785</name>
</gene>
<proteinExistence type="predicted"/>
<protein>
    <submittedName>
        <fullName evidence="1">Uncharacterized protein</fullName>
    </submittedName>
</protein>
<dbReference type="AlphaFoldDB" id="X0VT15"/>
<name>X0VT15_9ZZZZ</name>
<comment type="caution">
    <text evidence="1">The sequence shown here is derived from an EMBL/GenBank/DDBJ whole genome shotgun (WGS) entry which is preliminary data.</text>
</comment>
<feature type="non-terminal residue" evidence="1">
    <location>
        <position position="101"/>
    </location>
</feature>
<reference evidence="1" key="1">
    <citation type="journal article" date="2014" name="Front. Microbiol.">
        <title>High frequency of phylogenetically diverse reductive dehalogenase-homologous genes in deep subseafloor sedimentary metagenomes.</title>
        <authorList>
            <person name="Kawai M."/>
            <person name="Futagami T."/>
            <person name="Toyoda A."/>
            <person name="Takaki Y."/>
            <person name="Nishi S."/>
            <person name="Hori S."/>
            <person name="Arai W."/>
            <person name="Tsubouchi T."/>
            <person name="Morono Y."/>
            <person name="Uchiyama I."/>
            <person name="Ito T."/>
            <person name="Fujiyama A."/>
            <person name="Inagaki F."/>
            <person name="Takami H."/>
        </authorList>
    </citation>
    <scope>NUCLEOTIDE SEQUENCE</scope>
    <source>
        <strain evidence="1">Expedition CK06-06</strain>
    </source>
</reference>
<accession>X0VT15</accession>
<dbReference type="EMBL" id="BARS01039118">
    <property type="protein sequence ID" value="GAG15588.1"/>
    <property type="molecule type" value="Genomic_DNA"/>
</dbReference>
<evidence type="ECO:0000313" key="1">
    <source>
        <dbReference type="EMBL" id="GAG15588.1"/>
    </source>
</evidence>